<dbReference type="Proteomes" id="UP001165080">
    <property type="component" value="Unassembled WGS sequence"/>
</dbReference>
<organism evidence="2 3">
    <name type="scientific">Pleodorina starrii</name>
    <dbReference type="NCBI Taxonomy" id="330485"/>
    <lineage>
        <taxon>Eukaryota</taxon>
        <taxon>Viridiplantae</taxon>
        <taxon>Chlorophyta</taxon>
        <taxon>core chlorophytes</taxon>
        <taxon>Chlorophyceae</taxon>
        <taxon>CS clade</taxon>
        <taxon>Chlamydomonadales</taxon>
        <taxon>Volvocaceae</taxon>
        <taxon>Pleodorina</taxon>
    </lineage>
</organism>
<evidence type="ECO:0000313" key="2">
    <source>
        <dbReference type="EMBL" id="GLC51809.1"/>
    </source>
</evidence>
<accession>A0A9W6F0L0</accession>
<feature type="region of interest" description="Disordered" evidence="1">
    <location>
        <begin position="148"/>
        <end position="168"/>
    </location>
</feature>
<protein>
    <submittedName>
        <fullName evidence="2">Uncharacterized protein</fullName>
    </submittedName>
</protein>
<keyword evidence="3" id="KW-1185">Reference proteome</keyword>
<name>A0A9W6F0L0_9CHLO</name>
<feature type="compositionally biased region" description="Polar residues" evidence="1">
    <location>
        <begin position="75"/>
        <end position="95"/>
    </location>
</feature>
<evidence type="ECO:0000256" key="1">
    <source>
        <dbReference type="SAM" id="MobiDB-lite"/>
    </source>
</evidence>
<dbReference type="EMBL" id="BRXU01000005">
    <property type="protein sequence ID" value="GLC51809.1"/>
    <property type="molecule type" value="Genomic_DNA"/>
</dbReference>
<gene>
    <name evidence="2" type="primary">PLEST003519</name>
    <name evidence="2" type="ORF">PLESTB_000550700</name>
</gene>
<feature type="compositionally biased region" description="Polar residues" evidence="1">
    <location>
        <begin position="45"/>
        <end position="56"/>
    </location>
</feature>
<feature type="region of interest" description="Disordered" evidence="1">
    <location>
        <begin position="45"/>
        <end position="95"/>
    </location>
</feature>
<comment type="caution">
    <text evidence="2">The sequence shown here is derived from an EMBL/GenBank/DDBJ whole genome shotgun (WGS) entry which is preliminary data.</text>
</comment>
<dbReference type="AlphaFoldDB" id="A0A9W6F0L0"/>
<sequence length="168" mass="18381">MYSFHTREQWPQPSSSYTVFHGERPELPVYIPKYTITPSTAALASRHGSSPYSFRSTAERVGSAPDGRATYRYSAASTGPSLTSPGTGASWSGTGKEYSNTLGSSGLPPVVYKSFSTEHRDEYREPVAHLDTLKTLTQRFGTIGGTNVTKRSTRSDGQPKYESRVVAF</sequence>
<reference evidence="2 3" key="1">
    <citation type="journal article" date="2023" name="Commun. Biol.">
        <title>Reorganization of the ancestral sex-determining regions during the evolution of trioecy in Pleodorina starrii.</title>
        <authorList>
            <person name="Takahashi K."/>
            <person name="Suzuki S."/>
            <person name="Kawai-Toyooka H."/>
            <person name="Yamamoto K."/>
            <person name="Hamaji T."/>
            <person name="Ootsuki R."/>
            <person name="Yamaguchi H."/>
            <person name="Kawachi M."/>
            <person name="Higashiyama T."/>
            <person name="Nozaki H."/>
        </authorList>
    </citation>
    <scope>NUCLEOTIDE SEQUENCE [LARGE SCALE GENOMIC DNA]</scope>
    <source>
        <strain evidence="2 3">NIES-4479</strain>
    </source>
</reference>
<feature type="compositionally biased region" description="Basic and acidic residues" evidence="1">
    <location>
        <begin position="153"/>
        <end position="168"/>
    </location>
</feature>
<evidence type="ECO:0000313" key="3">
    <source>
        <dbReference type="Proteomes" id="UP001165080"/>
    </source>
</evidence>
<proteinExistence type="predicted"/>